<dbReference type="Proteomes" id="UP000507222">
    <property type="component" value="Unassembled WGS sequence"/>
</dbReference>
<sequence length="152" mass="16819">MSEEKGLKIHAIAQLFRYATKGIGSGLFGNMTVGDSWIQSCKCQQAESISGATTEDENGTWFADSAKKLNTINNMVNAPNALEFQDVQQLKQEKEGLSPNGTNGTVRYALHKISVDSLEDGAWDRLRESIWFIIAEVLLEPLLQRILPVSMC</sequence>
<name>A0A6J5VFA5_PRUAR</name>
<protein>
    <submittedName>
        <fullName evidence="1">Uncharacterized protein</fullName>
    </submittedName>
</protein>
<evidence type="ECO:0000313" key="2">
    <source>
        <dbReference type="Proteomes" id="UP000507222"/>
    </source>
</evidence>
<reference evidence="1 2" key="1">
    <citation type="submission" date="2020-05" db="EMBL/GenBank/DDBJ databases">
        <authorList>
            <person name="Campoy J."/>
            <person name="Schneeberger K."/>
            <person name="Spophaly S."/>
        </authorList>
    </citation>
    <scope>NUCLEOTIDE SEQUENCE [LARGE SCALE GENOMIC DNA]</scope>
    <source>
        <strain evidence="1">PruArmRojPasFocal</strain>
    </source>
</reference>
<gene>
    <name evidence="1" type="ORF">CURHAP_LOCUS40145</name>
</gene>
<dbReference type="EMBL" id="CAEKDK010000006">
    <property type="protein sequence ID" value="CAB4284578.1"/>
    <property type="molecule type" value="Genomic_DNA"/>
</dbReference>
<proteinExistence type="predicted"/>
<organism evidence="1 2">
    <name type="scientific">Prunus armeniaca</name>
    <name type="common">Apricot</name>
    <name type="synonym">Armeniaca vulgaris</name>
    <dbReference type="NCBI Taxonomy" id="36596"/>
    <lineage>
        <taxon>Eukaryota</taxon>
        <taxon>Viridiplantae</taxon>
        <taxon>Streptophyta</taxon>
        <taxon>Embryophyta</taxon>
        <taxon>Tracheophyta</taxon>
        <taxon>Spermatophyta</taxon>
        <taxon>Magnoliopsida</taxon>
        <taxon>eudicotyledons</taxon>
        <taxon>Gunneridae</taxon>
        <taxon>Pentapetalae</taxon>
        <taxon>rosids</taxon>
        <taxon>fabids</taxon>
        <taxon>Rosales</taxon>
        <taxon>Rosaceae</taxon>
        <taxon>Amygdaloideae</taxon>
        <taxon>Amygdaleae</taxon>
        <taxon>Prunus</taxon>
    </lineage>
</organism>
<evidence type="ECO:0000313" key="1">
    <source>
        <dbReference type="EMBL" id="CAB4284578.1"/>
    </source>
</evidence>
<accession>A0A6J5VFA5</accession>
<dbReference type="AlphaFoldDB" id="A0A6J5VFA5"/>